<dbReference type="RefSeq" id="WP_246263889.1">
    <property type="nucleotide sequence ID" value="NZ_CP049074.1"/>
</dbReference>
<accession>A0A6N0NTU0</accession>
<gene>
    <name evidence="5" type="ORF">GWK48_03505</name>
</gene>
<keyword evidence="1" id="KW-0328">Glycosyltransferase</keyword>
<dbReference type="Pfam" id="PF00534">
    <property type="entry name" value="Glycos_transf_1"/>
    <property type="match status" value="1"/>
</dbReference>
<organism evidence="5 6">
    <name type="scientific">Metallosphaera tengchongensis</name>
    <dbReference type="NCBI Taxonomy" id="1532350"/>
    <lineage>
        <taxon>Archaea</taxon>
        <taxon>Thermoproteota</taxon>
        <taxon>Thermoprotei</taxon>
        <taxon>Sulfolobales</taxon>
        <taxon>Sulfolobaceae</taxon>
        <taxon>Metallosphaera</taxon>
    </lineage>
</organism>
<evidence type="ECO:0000313" key="6">
    <source>
        <dbReference type="Proteomes" id="UP000509301"/>
    </source>
</evidence>
<feature type="domain" description="Starch synthase catalytic" evidence="4">
    <location>
        <begin position="16"/>
        <end position="254"/>
    </location>
</feature>
<dbReference type="GO" id="GO:0016757">
    <property type="term" value="F:glycosyltransferase activity"/>
    <property type="evidence" value="ECO:0007669"/>
    <property type="project" value="UniProtKB-KW"/>
</dbReference>
<dbReference type="InterPro" id="IPR013534">
    <property type="entry name" value="Starch_synth_cat_dom"/>
</dbReference>
<feature type="domain" description="Glycosyl transferase family 1" evidence="3">
    <location>
        <begin position="344"/>
        <end position="497"/>
    </location>
</feature>
<dbReference type="Gene3D" id="3.40.50.2000">
    <property type="entry name" value="Glycogen Phosphorylase B"/>
    <property type="match status" value="2"/>
</dbReference>
<dbReference type="SUPFAM" id="SSF53756">
    <property type="entry name" value="UDP-Glycosyltransferase/glycogen phosphorylase"/>
    <property type="match status" value="1"/>
</dbReference>
<keyword evidence="6" id="KW-1185">Reference proteome</keyword>
<dbReference type="Proteomes" id="UP000509301">
    <property type="component" value="Chromosome"/>
</dbReference>
<evidence type="ECO:0000256" key="1">
    <source>
        <dbReference type="ARBA" id="ARBA00022676"/>
    </source>
</evidence>
<keyword evidence="2 5" id="KW-0808">Transferase</keyword>
<evidence type="ECO:0000259" key="4">
    <source>
        <dbReference type="Pfam" id="PF08323"/>
    </source>
</evidence>
<evidence type="ECO:0000313" key="5">
    <source>
        <dbReference type="EMBL" id="QKQ99584.1"/>
    </source>
</evidence>
<dbReference type="GeneID" id="55640984"/>
<dbReference type="KEGG" id="mten:GWK48_03505"/>
<dbReference type="Pfam" id="PF08323">
    <property type="entry name" value="Glyco_transf_5"/>
    <property type="match status" value="1"/>
</dbReference>
<dbReference type="PANTHER" id="PTHR45825:SF11">
    <property type="entry name" value="ALPHA AMYLASE DOMAIN-CONTAINING PROTEIN"/>
    <property type="match status" value="1"/>
</dbReference>
<dbReference type="InterPro" id="IPR001296">
    <property type="entry name" value="Glyco_trans_1"/>
</dbReference>
<reference evidence="5 6" key="1">
    <citation type="submission" date="2020-02" db="EMBL/GenBank/DDBJ databases">
        <title>Comparative genome analysis reveals the metabolism and evolution of the thermophilic archaeal genus Metallosphaera.</title>
        <authorList>
            <person name="Jiang C."/>
        </authorList>
    </citation>
    <scope>NUCLEOTIDE SEQUENCE [LARGE SCALE GENOMIC DNA]</scope>
    <source>
        <strain evidence="5 6">Ric-A</strain>
    </source>
</reference>
<dbReference type="EMBL" id="CP049074">
    <property type="protein sequence ID" value="QKQ99584.1"/>
    <property type="molecule type" value="Genomic_DNA"/>
</dbReference>
<dbReference type="PANTHER" id="PTHR45825">
    <property type="entry name" value="GRANULE-BOUND STARCH SYNTHASE 1, CHLOROPLASTIC/AMYLOPLASTIC"/>
    <property type="match status" value="1"/>
</dbReference>
<sequence length="564" mass="63703">MRRIESLWIPDSLESVWMIAFEMKGITTSGGLGAAVYALSTSLVKKGVKVSVIMPSHGRHMDIMYRSRLKLRELPTSVSGTRRGMDGNVYPFNLGFELGEMDGVEIIMVKGMDYQTGRIMDSWNVYENSMEKSALLARAMDHLVSTLKLENVPSLIHAHDWHAVVPGVKAKMSLEERRVIVPLVYTVHLLNKVGAPWHYASEEWSGLVNCNHYVWMISKHVLRQTSSLWDMCEGKIERFGFYEADLITTVSRSYLIYDLIPFAGNFTENKSCVIYNGTDWDINQVREYANKFMGTDNRAQLRATLFSSIRNNRFVPNDYNTGNMLWNNRQRLGIRDDWSYEPLERGQLVLFAGRLVYQKGVDLLTRAFRGVVEKIPDARLVILGIPSDDYGLLQDLIDRASELKDNVRIFALSSIEPNLFKLWHYAASVAVMPSRWEPFGITAIEAMAVGTPVVASAVGGLTEIVDDVRSNEMGNGLLAEKENIESIKNALVDAVALSKMGETGENGLLNLISPNVKEKSWDKVRENAVKKVDSRFRWSAISDQAMECYSRAMTMAKYRASAYM</sequence>
<name>A0A6N0NTU0_9CREN</name>
<evidence type="ECO:0000256" key="2">
    <source>
        <dbReference type="ARBA" id="ARBA00022679"/>
    </source>
</evidence>
<evidence type="ECO:0000259" key="3">
    <source>
        <dbReference type="Pfam" id="PF00534"/>
    </source>
</evidence>
<dbReference type="AlphaFoldDB" id="A0A6N0NTU0"/>
<proteinExistence type="predicted"/>
<protein>
    <submittedName>
        <fullName evidence="5">Glycosyltransferase</fullName>
    </submittedName>
</protein>